<comment type="caution">
    <text evidence="2">The sequence shown here is derived from an EMBL/GenBank/DDBJ whole genome shotgun (WGS) entry which is preliminary data.</text>
</comment>
<gene>
    <name evidence="2" type="ORF">CYMTET_53416</name>
</gene>
<feature type="compositionally biased region" description="Pro residues" evidence="1">
    <location>
        <begin position="160"/>
        <end position="179"/>
    </location>
</feature>
<name>A0AAE0BID3_9CHLO</name>
<feature type="region of interest" description="Disordered" evidence="1">
    <location>
        <begin position="74"/>
        <end position="188"/>
    </location>
</feature>
<sequence length="421" mass="45749">MPLLRDGLYQAWLRDGQNRPPLELVKLESKPIKFYPVDDGFGGGKVFADNASAQEYLHLGEGRKMLRRADTRESGLDAIGADGRRRSLPPQAQRRSPPPSAIAAEAGPSRAIAGPSRTRSLFHEQSALDGSSGPPQRPAPIGSPTPSPPSDTGTWAFSPPQSPFGTPPLSPSGTPPLSPSCPSVGSDWQAVEAATRAREASARSSQTWLTADQAKELQSHSDVTVFMVKYVDRRDHPVLFQLGECYDRRGLANSPEVFGRVSSRYNKTIACATSGWHLPLGGQTKSPDLLGAVKLAFDNLIQFGGEGQRAHTGVGMLGTHMTFRSAHVLRCRESPTAKPVYCIFEDGERVISDRAQFAESYLMNEDRKFTLLRYLTSEKAAPWVRPALKLLEKCLHPPSAVGAQALRARVADREARAYGQG</sequence>
<protein>
    <submittedName>
        <fullName evidence="2">Uncharacterized protein</fullName>
    </submittedName>
</protein>
<evidence type="ECO:0000313" key="2">
    <source>
        <dbReference type="EMBL" id="KAK3236448.1"/>
    </source>
</evidence>
<evidence type="ECO:0000256" key="1">
    <source>
        <dbReference type="SAM" id="MobiDB-lite"/>
    </source>
</evidence>
<dbReference type="Proteomes" id="UP001190700">
    <property type="component" value="Unassembled WGS sequence"/>
</dbReference>
<reference evidence="2 3" key="1">
    <citation type="journal article" date="2015" name="Genome Biol. Evol.">
        <title>Comparative Genomics of a Bacterivorous Green Alga Reveals Evolutionary Causalities and Consequences of Phago-Mixotrophic Mode of Nutrition.</title>
        <authorList>
            <person name="Burns J.A."/>
            <person name="Paasch A."/>
            <person name="Narechania A."/>
            <person name="Kim E."/>
        </authorList>
    </citation>
    <scope>NUCLEOTIDE SEQUENCE [LARGE SCALE GENOMIC DNA]</scope>
    <source>
        <strain evidence="2 3">PLY_AMNH</strain>
    </source>
</reference>
<dbReference type="AlphaFoldDB" id="A0AAE0BID3"/>
<organism evidence="2 3">
    <name type="scientific">Cymbomonas tetramitiformis</name>
    <dbReference type="NCBI Taxonomy" id="36881"/>
    <lineage>
        <taxon>Eukaryota</taxon>
        <taxon>Viridiplantae</taxon>
        <taxon>Chlorophyta</taxon>
        <taxon>Pyramimonadophyceae</taxon>
        <taxon>Pyramimonadales</taxon>
        <taxon>Pyramimonadaceae</taxon>
        <taxon>Cymbomonas</taxon>
    </lineage>
</organism>
<evidence type="ECO:0000313" key="3">
    <source>
        <dbReference type="Proteomes" id="UP001190700"/>
    </source>
</evidence>
<accession>A0AAE0BID3</accession>
<proteinExistence type="predicted"/>
<dbReference type="EMBL" id="LGRX02035035">
    <property type="protein sequence ID" value="KAK3236448.1"/>
    <property type="molecule type" value="Genomic_DNA"/>
</dbReference>
<feature type="compositionally biased region" description="Pro residues" evidence="1">
    <location>
        <begin position="135"/>
        <end position="149"/>
    </location>
</feature>
<keyword evidence="3" id="KW-1185">Reference proteome</keyword>